<organism evidence="9 10">
    <name type="scientific">Psychromarinibacter sediminicola</name>
    <dbReference type="NCBI Taxonomy" id="3033385"/>
    <lineage>
        <taxon>Bacteria</taxon>
        <taxon>Pseudomonadati</taxon>
        <taxon>Pseudomonadota</taxon>
        <taxon>Alphaproteobacteria</taxon>
        <taxon>Rhodobacterales</taxon>
        <taxon>Paracoccaceae</taxon>
        <taxon>Psychromarinibacter</taxon>
    </lineage>
</organism>
<dbReference type="EMBL" id="JARGYC010000018">
    <property type="protein sequence ID" value="MDF0600814.1"/>
    <property type="molecule type" value="Genomic_DNA"/>
</dbReference>
<keyword evidence="7 8" id="KW-0472">Membrane</keyword>
<keyword evidence="3" id="KW-0813">Transport</keyword>
<feature type="transmembrane region" description="Helical" evidence="8">
    <location>
        <begin position="12"/>
        <end position="30"/>
    </location>
</feature>
<evidence type="ECO:0000313" key="9">
    <source>
        <dbReference type="EMBL" id="MDF0600814.1"/>
    </source>
</evidence>
<evidence type="ECO:0000256" key="6">
    <source>
        <dbReference type="ARBA" id="ARBA00022989"/>
    </source>
</evidence>
<dbReference type="GO" id="GO:0005886">
    <property type="term" value="C:plasma membrane"/>
    <property type="evidence" value="ECO:0007669"/>
    <property type="project" value="UniProtKB-SubCell"/>
</dbReference>
<dbReference type="RefSeq" id="WP_275566955.1">
    <property type="nucleotide sequence ID" value="NZ_JARGYC010000018.1"/>
</dbReference>
<reference evidence="9" key="1">
    <citation type="submission" date="2023-03" db="EMBL/GenBank/DDBJ databases">
        <title>Multiphase analysis and comparison of six strains from genera Psychromarinibacter, Lutimaribacter, and Maritimibacter, including a novel species: Psychromarinibacter sediminicola sp. nov.</title>
        <authorList>
            <person name="Wang Y.-H."/>
            <person name="Ye M.-Q."/>
            <person name="Du Z.-J."/>
        </authorList>
    </citation>
    <scope>NUCLEOTIDE SEQUENCE</scope>
    <source>
        <strain evidence="9">C21-152</strain>
    </source>
</reference>
<dbReference type="InterPro" id="IPR052017">
    <property type="entry name" value="TSUP"/>
</dbReference>
<feature type="transmembrane region" description="Helical" evidence="8">
    <location>
        <begin position="178"/>
        <end position="195"/>
    </location>
</feature>
<evidence type="ECO:0000313" key="10">
    <source>
        <dbReference type="Proteomes" id="UP001220964"/>
    </source>
</evidence>
<dbReference type="PANTHER" id="PTHR30269">
    <property type="entry name" value="TRANSMEMBRANE PROTEIN YFCA"/>
    <property type="match status" value="1"/>
</dbReference>
<keyword evidence="10" id="KW-1185">Reference proteome</keyword>
<dbReference type="AlphaFoldDB" id="A0AAE3NQW2"/>
<feature type="transmembrane region" description="Helical" evidence="8">
    <location>
        <begin position="36"/>
        <end position="61"/>
    </location>
</feature>
<comment type="caution">
    <text evidence="9">The sequence shown here is derived from an EMBL/GenBank/DDBJ whole genome shotgun (WGS) entry which is preliminary data.</text>
</comment>
<evidence type="ECO:0000256" key="1">
    <source>
        <dbReference type="ARBA" id="ARBA00004651"/>
    </source>
</evidence>
<evidence type="ECO:0000256" key="5">
    <source>
        <dbReference type="ARBA" id="ARBA00022692"/>
    </source>
</evidence>
<feature type="transmembrane region" description="Helical" evidence="8">
    <location>
        <begin position="139"/>
        <end position="158"/>
    </location>
</feature>
<evidence type="ECO:0000256" key="7">
    <source>
        <dbReference type="ARBA" id="ARBA00023136"/>
    </source>
</evidence>
<keyword evidence="6 8" id="KW-1133">Transmembrane helix</keyword>
<protein>
    <recommendedName>
        <fullName evidence="8">Probable membrane transporter protein</fullName>
    </recommendedName>
</protein>
<keyword evidence="4 8" id="KW-1003">Cell membrane</keyword>
<feature type="transmembrane region" description="Helical" evidence="8">
    <location>
        <begin position="82"/>
        <end position="100"/>
    </location>
</feature>
<keyword evidence="5 8" id="KW-0812">Transmembrane</keyword>
<evidence type="ECO:0000256" key="8">
    <source>
        <dbReference type="RuleBase" id="RU363041"/>
    </source>
</evidence>
<dbReference type="PANTHER" id="PTHR30269:SF32">
    <property type="entry name" value="MEMBRANE TRANSPORTER PROTEIN-RELATED"/>
    <property type="match status" value="1"/>
</dbReference>
<dbReference type="Proteomes" id="UP001220964">
    <property type="component" value="Unassembled WGS sequence"/>
</dbReference>
<comment type="similarity">
    <text evidence="2 8">Belongs to the 4-toluene sulfonate uptake permease (TSUP) (TC 2.A.102) family.</text>
</comment>
<comment type="subcellular location">
    <subcellularLocation>
        <location evidence="1 8">Cell membrane</location>
        <topology evidence="1 8">Multi-pass membrane protein</topology>
    </subcellularLocation>
</comment>
<dbReference type="InterPro" id="IPR002781">
    <property type="entry name" value="TM_pro_TauE-like"/>
</dbReference>
<feature type="transmembrane region" description="Helical" evidence="8">
    <location>
        <begin position="207"/>
        <end position="226"/>
    </location>
</feature>
<evidence type="ECO:0000256" key="2">
    <source>
        <dbReference type="ARBA" id="ARBA00009142"/>
    </source>
</evidence>
<gene>
    <name evidence="9" type="ORF">P1J78_08735</name>
</gene>
<sequence length="259" mass="27381">MLEIFAQIGPVLMALAVIVTLFAGFVKGAVGFALPMIMISGLGSVLAPDVALAALIVPTVAANLYQSLRDGLGAALASVKRFRLYMAIVLVFIAGSAQLVRVIPDWVFYIALGVPVTGFALMQIVGWRLRIAPGHRRRAEIVIGAVAGFIGGLSGVWGPPTVAYLTAIEVEKKEAMRMQGVVYGAGSVVLLASHLRSGVLNAETLPLSFAMLIPTGIGMALGYWVHDRLDPVRFRRATLVVLVVAGLNLIRRGVAGLLD</sequence>
<proteinExistence type="inferred from homology"/>
<dbReference type="Pfam" id="PF01925">
    <property type="entry name" value="TauE"/>
    <property type="match status" value="1"/>
</dbReference>
<accession>A0AAE3NQW2</accession>
<evidence type="ECO:0000256" key="3">
    <source>
        <dbReference type="ARBA" id="ARBA00022448"/>
    </source>
</evidence>
<name>A0AAE3NQW2_9RHOB</name>
<evidence type="ECO:0000256" key="4">
    <source>
        <dbReference type="ARBA" id="ARBA00022475"/>
    </source>
</evidence>
<feature type="transmembrane region" description="Helical" evidence="8">
    <location>
        <begin position="106"/>
        <end position="127"/>
    </location>
</feature>